<dbReference type="Proteomes" id="UP000194218">
    <property type="component" value="Chromosome"/>
</dbReference>
<dbReference type="KEGG" id="smao:CAG99_18435"/>
<proteinExistence type="predicted"/>
<dbReference type="InterPro" id="IPR004839">
    <property type="entry name" value="Aminotransferase_I/II_large"/>
</dbReference>
<reference evidence="3 4" key="1">
    <citation type="submission" date="2017-05" db="EMBL/GenBank/DDBJ databases">
        <title>Complete genome sequence of Streptomyces sp. SCSIO 03032 revealed the diverse biosynthetic pathways for its bioactive secondary metabolites.</title>
        <authorList>
            <person name="Ma L."/>
            <person name="Zhu Y."/>
            <person name="Zhang W."/>
            <person name="Zhang G."/>
            <person name="Tian X."/>
            <person name="Zhang S."/>
            <person name="Zhang C."/>
        </authorList>
    </citation>
    <scope>NUCLEOTIDE SEQUENCE [LARGE SCALE GENOMIC DNA]</scope>
    <source>
        <strain evidence="3 4">SCSIO 03032</strain>
    </source>
</reference>
<dbReference type="PANTHER" id="PTHR43795:SF39">
    <property type="entry name" value="AMINOTRANSFERASE CLASS I_CLASSII DOMAIN-CONTAINING PROTEIN"/>
    <property type="match status" value="1"/>
</dbReference>
<dbReference type="PANTHER" id="PTHR43795">
    <property type="entry name" value="BIFUNCTIONAL ASPARTATE AMINOTRANSFERASE AND GLUTAMATE/ASPARTATE-PREPHENATE AMINOTRANSFERASE-RELATED"/>
    <property type="match status" value="1"/>
</dbReference>
<dbReference type="PRINTS" id="PR00753">
    <property type="entry name" value="ACCSYNTHASE"/>
</dbReference>
<dbReference type="InterPro" id="IPR015422">
    <property type="entry name" value="PyrdxlP-dep_Trfase_small"/>
</dbReference>
<keyword evidence="4" id="KW-1185">Reference proteome</keyword>
<dbReference type="InterPro" id="IPR050478">
    <property type="entry name" value="Ethylene_sulfur-biosynth"/>
</dbReference>
<evidence type="ECO:0000313" key="4">
    <source>
        <dbReference type="Proteomes" id="UP000194218"/>
    </source>
</evidence>
<gene>
    <name evidence="3" type="ORF">CAG99_18435</name>
</gene>
<organism evidence="3 4">
    <name type="scientific">Streptomyces marincola</name>
    <dbReference type="NCBI Taxonomy" id="2878388"/>
    <lineage>
        <taxon>Bacteria</taxon>
        <taxon>Bacillati</taxon>
        <taxon>Actinomycetota</taxon>
        <taxon>Actinomycetes</taxon>
        <taxon>Kitasatosporales</taxon>
        <taxon>Streptomycetaceae</taxon>
        <taxon>Streptomyces</taxon>
    </lineage>
</organism>
<dbReference type="Gene3D" id="3.40.640.10">
    <property type="entry name" value="Type I PLP-dependent aspartate aminotransferase-like (Major domain)"/>
    <property type="match status" value="1"/>
</dbReference>
<dbReference type="CDD" id="cd00609">
    <property type="entry name" value="AAT_like"/>
    <property type="match status" value="1"/>
</dbReference>
<dbReference type="InterPro" id="IPR015424">
    <property type="entry name" value="PyrdxlP-dep_Trfase"/>
</dbReference>
<evidence type="ECO:0000313" key="3">
    <source>
        <dbReference type="EMBL" id="ARQ70557.1"/>
    </source>
</evidence>
<evidence type="ECO:0000256" key="1">
    <source>
        <dbReference type="ARBA" id="ARBA00022898"/>
    </source>
</evidence>
<dbReference type="Pfam" id="PF00155">
    <property type="entry name" value="Aminotran_1_2"/>
    <property type="match status" value="1"/>
</dbReference>
<sequence>MTSRQVARLTADTPAIADAHFRAEAEPFDPDARPDGYLNLGTAENRLLWDLVGPRLAALPAPTERTSRYAPLHGTPELRERVAALLTGTCRAPLAADEFVVISGATGALDAIATALCDPGEAIVVPAPYYGAFDTDLGGRSGARLVPAPLAAADGFRLSAEAVDRALVGARRAGAVVRAVAFSSPSNPVGEVHPPGVLADLLDVVRAHDVDLIADEIYAHAVFGDRPFTSALDPSVNRHWAERTHLVWGFAKDFALPGLKTGVLHTRSREVLAAARALAYFAPVSTATQEVFTGLLDDQGWVAGFLAEGRRRLAESHRHVADLLDEHGLPRAPAGAGFSVWLDLGAWLPGPGAAGGPASANGRSLADGFAAEERLWRELLDVRRVSILPGAAFHSPAPGWFRLCHTVGAPLVTEAVRRIAAHVHTGRTRGRADGSVHVKGDRP</sequence>
<feature type="domain" description="Aminotransferase class I/classII large" evidence="2">
    <location>
        <begin position="63"/>
        <end position="419"/>
    </location>
</feature>
<accession>A0A1W7D0S3</accession>
<dbReference type="GO" id="GO:0008483">
    <property type="term" value="F:transaminase activity"/>
    <property type="evidence" value="ECO:0007669"/>
    <property type="project" value="TreeGrafter"/>
</dbReference>
<dbReference type="GO" id="GO:0030170">
    <property type="term" value="F:pyridoxal phosphate binding"/>
    <property type="evidence" value="ECO:0007669"/>
    <property type="project" value="InterPro"/>
</dbReference>
<dbReference type="AlphaFoldDB" id="A0A1W7D0S3"/>
<dbReference type="OrthoDB" id="2192472at2"/>
<dbReference type="SUPFAM" id="SSF53383">
    <property type="entry name" value="PLP-dependent transferases"/>
    <property type="match status" value="1"/>
</dbReference>
<dbReference type="GO" id="GO:0006520">
    <property type="term" value="P:amino acid metabolic process"/>
    <property type="evidence" value="ECO:0007669"/>
    <property type="project" value="TreeGrafter"/>
</dbReference>
<dbReference type="RefSeq" id="WP_086160406.1">
    <property type="nucleotide sequence ID" value="NZ_CP021121.1"/>
</dbReference>
<dbReference type="InterPro" id="IPR015421">
    <property type="entry name" value="PyrdxlP-dep_Trfase_major"/>
</dbReference>
<name>A0A1W7D0S3_9ACTN</name>
<dbReference type="EMBL" id="CP021121">
    <property type="protein sequence ID" value="ARQ70557.1"/>
    <property type="molecule type" value="Genomic_DNA"/>
</dbReference>
<keyword evidence="1" id="KW-0663">Pyridoxal phosphate</keyword>
<protein>
    <submittedName>
        <fullName evidence="3">1-aminocyclopropane-1-carboxylate deaminase</fullName>
    </submittedName>
</protein>
<evidence type="ECO:0000259" key="2">
    <source>
        <dbReference type="Pfam" id="PF00155"/>
    </source>
</evidence>
<dbReference type="Gene3D" id="3.90.1150.10">
    <property type="entry name" value="Aspartate Aminotransferase, domain 1"/>
    <property type="match status" value="1"/>
</dbReference>